<comment type="caution">
    <text evidence="2">The sequence shown here is derived from an EMBL/GenBank/DDBJ whole genome shotgun (WGS) entry which is preliminary data.</text>
</comment>
<evidence type="ECO:0000256" key="1">
    <source>
        <dbReference type="SAM" id="MobiDB-lite"/>
    </source>
</evidence>
<name>A0A9P4PZJ8_9PLEO</name>
<evidence type="ECO:0000313" key="3">
    <source>
        <dbReference type="Proteomes" id="UP000799764"/>
    </source>
</evidence>
<dbReference type="Proteomes" id="UP000799764">
    <property type="component" value="Unassembled WGS sequence"/>
</dbReference>
<dbReference type="AlphaFoldDB" id="A0A9P4PZJ8"/>
<protein>
    <submittedName>
        <fullName evidence="2">Uncharacterized protein</fullName>
    </submittedName>
</protein>
<reference evidence="2" key="1">
    <citation type="journal article" date="2020" name="Stud. Mycol.">
        <title>101 Dothideomycetes genomes: a test case for predicting lifestyles and emergence of pathogens.</title>
        <authorList>
            <person name="Haridas S."/>
            <person name="Albert R."/>
            <person name="Binder M."/>
            <person name="Bloem J."/>
            <person name="Labutti K."/>
            <person name="Salamov A."/>
            <person name="Andreopoulos B."/>
            <person name="Baker S."/>
            <person name="Barry K."/>
            <person name="Bills G."/>
            <person name="Bluhm B."/>
            <person name="Cannon C."/>
            <person name="Castanera R."/>
            <person name="Culley D."/>
            <person name="Daum C."/>
            <person name="Ezra D."/>
            <person name="Gonzalez J."/>
            <person name="Henrissat B."/>
            <person name="Kuo A."/>
            <person name="Liang C."/>
            <person name="Lipzen A."/>
            <person name="Lutzoni F."/>
            <person name="Magnuson J."/>
            <person name="Mondo S."/>
            <person name="Nolan M."/>
            <person name="Ohm R."/>
            <person name="Pangilinan J."/>
            <person name="Park H.-J."/>
            <person name="Ramirez L."/>
            <person name="Alfaro M."/>
            <person name="Sun H."/>
            <person name="Tritt A."/>
            <person name="Yoshinaga Y."/>
            <person name="Zwiers L.-H."/>
            <person name="Turgeon B."/>
            <person name="Goodwin S."/>
            <person name="Spatafora J."/>
            <person name="Crous P."/>
            <person name="Grigoriev I."/>
        </authorList>
    </citation>
    <scope>NUCLEOTIDE SEQUENCE</scope>
    <source>
        <strain evidence="2">CBS 690.94</strain>
    </source>
</reference>
<gene>
    <name evidence="2" type="ORF">P171DRAFT_478793</name>
</gene>
<dbReference type="EMBL" id="MU001492">
    <property type="protein sequence ID" value="KAF2451769.1"/>
    <property type="molecule type" value="Genomic_DNA"/>
</dbReference>
<feature type="region of interest" description="Disordered" evidence="1">
    <location>
        <begin position="140"/>
        <end position="172"/>
    </location>
</feature>
<evidence type="ECO:0000313" key="2">
    <source>
        <dbReference type="EMBL" id="KAF2451769.1"/>
    </source>
</evidence>
<keyword evidence="3" id="KW-1185">Reference proteome</keyword>
<accession>A0A9P4PZJ8</accession>
<proteinExistence type="predicted"/>
<feature type="compositionally biased region" description="Acidic residues" evidence="1">
    <location>
        <begin position="140"/>
        <end position="163"/>
    </location>
</feature>
<organism evidence="2 3">
    <name type="scientific">Karstenula rhodostoma CBS 690.94</name>
    <dbReference type="NCBI Taxonomy" id="1392251"/>
    <lineage>
        <taxon>Eukaryota</taxon>
        <taxon>Fungi</taxon>
        <taxon>Dikarya</taxon>
        <taxon>Ascomycota</taxon>
        <taxon>Pezizomycotina</taxon>
        <taxon>Dothideomycetes</taxon>
        <taxon>Pleosporomycetidae</taxon>
        <taxon>Pleosporales</taxon>
        <taxon>Massarineae</taxon>
        <taxon>Didymosphaeriaceae</taxon>
        <taxon>Karstenula</taxon>
    </lineage>
</organism>
<sequence>MSFNSGDPDNDPDKDFVGITPLEEIRIALEEILATNGEDEFIGVSDKPGCYTPFYEHAGYSFDVNMLFSWDKKMDPMHRYSNLYLGEDGRDGHMVEYMLQVLDNENDTEIIHEDDLTKKYKLRGEYGLYHVKFIVETAGDEDYDDNNDGEYGKDEDEADEMEEDQRNYYTAS</sequence>